<dbReference type="Gene3D" id="3.40.50.2300">
    <property type="match status" value="2"/>
</dbReference>
<dbReference type="Pfam" id="PF13458">
    <property type="entry name" value="Peripla_BP_6"/>
    <property type="match status" value="1"/>
</dbReference>
<gene>
    <name evidence="5" type="ORF">KUV31_05395</name>
</gene>
<dbReference type="RefSeq" id="WP_222404794.1">
    <property type="nucleotide sequence ID" value="NZ_JAHVKP010000001.1"/>
</dbReference>
<dbReference type="Proteomes" id="UP000824927">
    <property type="component" value="Unassembled WGS sequence"/>
</dbReference>
<keyword evidence="2" id="KW-0732">Signal</keyword>
<evidence type="ECO:0000256" key="3">
    <source>
        <dbReference type="ARBA" id="ARBA00022970"/>
    </source>
</evidence>
<keyword evidence="3" id="KW-0029">Amino-acid transport</keyword>
<name>A0A9Q3S0K6_9SPHN</name>
<dbReference type="PROSITE" id="PS51257">
    <property type="entry name" value="PROKAR_LIPOPROTEIN"/>
    <property type="match status" value="1"/>
</dbReference>
<dbReference type="PANTHER" id="PTHR30483:SF6">
    <property type="entry name" value="PERIPLASMIC BINDING PROTEIN OF ABC TRANSPORTER FOR NATURAL AMINO ACIDS"/>
    <property type="match status" value="1"/>
</dbReference>
<dbReference type="GO" id="GO:0006865">
    <property type="term" value="P:amino acid transport"/>
    <property type="evidence" value="ECO:0007669"/>
    <property type="project" value="UniProtKB-KW"/>
</dbReference>
<feature type="domain" description="Leucine-binding protein" evidence="4">
    <location>
        <begin position="55"/>
        <end position="369"/>
    </location>
</feature>
<dbReference type="CDD" id="cd06339">
    <property type="entry name" value="PBP1_YraM_LppC_lipoprotein-like"/>
    <property type="match status" value="1"/>
</dbReference>
<evidence type="ECO:0000313" key="6">
    <source>
        <dbReference type="Proteomes" id="UP000824927"/>
    </source>
</evidence>
<dbReference type="InterPro" id="IPR028081">
    <property type="entry name" value="Leu-bd"/>
</dbReference>
<protein>
    <submittedName>
        <fullName evidence="5">Penicillin-binding protein activator</fullName>
    </submittedName>
</protein>
<evidence type="ECO:0000256" key="2">
    <source>
        <dbReference type="ARBA" id="ARBA00022729"/>
    </source>
</evidence>
<comment type="caution">
    <text evidence="5">The sequence shown here is derived from an EMBL/GenBank/DDBJ whole genome shotgun (WGS) entry which is preliminary data.</text>
</comment>
<proteinExistence type="inferred from homology"/>
<comment type="similarity">
    <text evidence="1">Belongs to the leucine-binding protein family.</text>
</comment>
<evidence type="ECO:0000313" key="5">
    <source>
        <dbReference type="EMBL" id="MBY6217773.1"/>
    </source>
</evidence>
<dbReference type="SUPFAM" id="SSF53822">
    <property type="entry name" value="Periplasmic binding protein-like I"/>
    <property type="match status" value="1"/>
</dbReference>
<organism evidence="5 6">
    <name type="scientific">Qipengyuania aquimaris</name>
    <dbReference type="NCBI Taxonomy" id="255984"/>
    <lineage>
        <taxon>Bacteria</taxon>
        <taxon>Pseudomonadati</taxon>
        <taxon>Pseudomonadota</taxon>
        <taxon>Alphaproteobacteria</taxon>
        <taxon>Sphingomonadales</taxon>
        <taxon>Erythrobacteraceae</taxon>
        <taxon>Qipengyuania</taxon>
    </lineage>
</organism>
<keyword evidence="3" id="KW-0813">Transport</keyword>
<dbReference type="AlphaFoldDB" id="A0A9Q3S0K6"/>
<dbReference type="PANTHER" id="PTHR30483">
    <property type="entry name" value="LEUCINE-SPECIFIC-BINDING PROTEIN"/>
    <property type="match status" value="1"/>
</dbReference>
<dbReference type="EMBL" id="JAHVKP010000001">
    <property type="protein sequence ID" value="MBY6217773.1"/>
    <property type="molecule type" value="Genomic_DNA"/>
</dbReference>
<dbReference type="InterPro" id="IPR028082">
    <property type="entry name" value="Peripla_BP_I"/>
</dbReference>
<accession>A0A9Q3S0K6</accession>
<evidence type="ECO:0000256" key="1">
    <source>
        <dbReference type="ARBA" id="ARBA00010062"/>
    </source>
</evidence>
<sequence>MKSGFVNRRNVMVAAGAVLLSGCSIIPKTADTPTSGTPTPEPSATALPEDEARHRVALLVPLSGQNGEVGQSIANATTMAILDTGADNLRITTYDTAQGPQSAARRALADGNKLILGPLLGSNVVSVRAETEGTAVPIISFSNDTTIAGPGVFVMGHIPEQSIARSVQYARSQGSRDFAILAPDGDYGNRAEAALRNALTEYGGRYVTGERYARTNTSVVSAAGRLKQRGGFDTVLIADGGSNSIRGAGAVNSDGLQILGTERWSGDSAVLRSYSLRGALFSAVTDSRYGGFVNSYEERFGGQPYRVATLGYDAVLLTLRATRDWRVGRDFPVNLLYQAGGFDGMDGPFRFQRNGVVERAMEVREVQSGDVSVVSAAPVGF</sequence>
<evidence type="ECO:0000259" key="4">
    <source>
        <dbReference type="Pfam" id="PF13458"/>
    </source>
</evidence>
<dbReference type="InterPro" id="IPR051010">
    <property type="entry name" value="BCAA_transport"/>
</dbReference>
<reference evidence="5" key="1">
    <citation type="submission" date="2021-06" db="EMBL/GenBank/DDBJ databases">
        <title>50 bacteria genomes isolated from Dapeng, Shenzhen, China.</title>
        <authorList>
            <person name="Zheng W."/>
            <person name="Yu S."/>
            <person name="Huang Y."/>
        </authorList>
    </citation>
    <scope>NUCLEOTIDE SEQUENCE</scope>
    <source>
        <strain evidence="5">DP4N28-2</strain>
    </source>
</reference>